<sequence length="572" mass="65686">MSIQDSAVLPASIQNIATRNKSNRSLADYHPTIWGVHFLSYASDDHDSNMEADDKIMEQLQESKEELKRMLMAPTETLSEKLGLIDAIQRLGVSYHFESEIDKILQEVHTYPPCFNNSDKDDDLNLCIIALWFRLLRQQGYNVSCDIFTEFKDEKGDFKASLISDVNGMLSLYEAAHLGLRGEDILDEALAFTTTHLESAVSHDIKAASNLQKKVTHALNRPIRKGLPRLEGIHYISIYQEEDSHNKTLLNFAKLDFNVVQAQHQKEVCNITKWWKNLDFATKLPYARDRMVECCFWVMGVYFEPQYSLARKILIKVIVMTSIIDDTYDAFGSYEELELFTEAIERWDVSAIDLLPEYMKPIYRALLDIYDEIEAETAKEGRSFCVHYAKEAMKKVVQAYHVEAKWRHESFVPTMEEYMRIALVTSAYSMLATTSLVGMGNIANREVFEWISNGPKIVTASTIICRLMDDIASHKFEQKRGHVASAVECYMKQYGVSAEEEVYELFRKEVSDAWKDINQGFLKPTAVPIPVLVRVLNFTRVIDVIYKDDDGYTNSHMLKDYITSLLVNPLLI</sequence>
<keyword evidence="3" id="KW-0460">Magnesium</keyword>
<evidence type="ECO:0000259" key="5">
    <source>
        <dbReference type="Pfam" id="PF01397"/>
    </source>
</evidence>
<dbReference type="FunFam" id="1.10.600.10:FF:000007">
    <property type="entry name" value="Isoprene synthase, chloroplastic"/>
    <property type="match status" value="1"/>
</dbReference>
<dbReference type="GO" id="GO:0016102">
    <property type="term" value="P:diterpenoid biosynthetic process"/>
    <property type="evidence" value="ECO:0007669"/>
    <property type="project" value="InterPro"/>
</dbReference>
<evidence type="ECO:0000313" key="7">
    <source>
        <dbReference type="EMBL" id="QWQ79577.1"/>
    </source>
</evidence>
<dbReference type="InterPro" id="IPR050148">
    <property type="entry name" value="Terpene_synthase-like"/>
</dbReference>
<dbReference type="Pfam" id="PF03936">
    <property type="entry name" value="Terpene_synth_C"/>
    <property type="match status" value="1"/>
</dbReference>
<dbReference type="InterPro" id="IPR034741">
    <property type="entry name" value="Terpene_cyclase-like_1_C"/>
</dbReference>
<dbReference type="SUPFAM" id="SSF48239">
    <property type="entry name" value="Terpenoid cyclases/Protein prenyltransferases"/>
    <property type="match status" value="1"/>
</dbReference>
<dbReference type="SFLD" id="SFLDS00005">
    <property type="entry name" value="Isoprenoid_Synthase_Type_I"/>
    <property type="match status" value="1"/>
</dbReference>
<keyword evidence="2" id="KW-0479">Metal-binding</keyword>
<evidence type="ECO:0000256" key="1">
    <source>
        <dbReference type="ARBA" id="ARBA00001946"/>
    </source>
</evidence>
<protein>
    <submittedName>
        <fullName evidence="7">TPS19</fullName>
    </submittedName>
</protein>
<accession>A0A8K1ERK5</accession>
<dbReference type="FunFam" id="1.50.10.130:FF:000001">
    <property type="entry name" value="Isoprene synthase, chloroplastic"/>
    <property type="match status" value="1"/>
</dbReference>
<dbReference type="GO" id="GO:0000287">
    <property type="term" value="F:magnesium ion binding"/>
    <property type="evidence" value="ECO:0007669"/>
    <property type="project" value="InterPro"/>
</dbReference>
<dbReference type="SUPFAM" id="SSF48576">
    <property type="entry name" value="Terpenoid synthases"/>
    <property type="match status" value="1"/>
</dbReference>
<feature type="domain" description="Terpene synthase metal-binding" evidence="6">
    <location>
        <begin position="276"/>
        <end position="516"/>
    </location>
</feature>
<evidence type="ECO:0000259" key="6">
    <source>
        <dbReference type="Pfam" id="PF03936"/>
    </source>
</evidence>
<dbReference type="InterPro" id="IPR036965">
    <property type="entry name" value="Terpene_synth_N_sf"/>
</dbReference>
<dbReference type="InterPro" id="IPR008930">
    <property type="entry name" value="Terpenoid_cyclase/PrenylTrfase"/>
</dbReference>
<dbReference type="PANTHER" id="PTHR31225">
    <property type="entry name" value="OS04G0344100 PROTEIN-RELATED"/>
    <property type="match status" value="1"/>
</dbReference>
<dbReference type="InterPro" id="IPR008949">
    <property type="entry name" value="Isoprenoid_synthase_dom_sf"/>
</dbReference>
<dbReference type="Gene3D" id="1.10.600.10">
    <property type="entry name" value="Farnesyl Diphosphate Synthase"/>
    <property type="match status" value="1"/>
</dbReference>
<name>A0A8K1ERK5_9ROSI</name>
<dbReference type="CDD" id="cd00684">
    <property type="entry name" value="Terpene_cyclase_plant_C1"/>
    <property type="match status" value="1"/>
</dbReference>
<dbReference type="GO" id="GO:0010333">
    <property type="term" value="F:terpene synthase activity"/>
    <property type="evidence" value="ECO:0007669"/>
    <property type="project" value="InterPro"/>
</dbReference>
<comment type="cofactor">
    <cofactor evidence="1">
        <name>Mg(2+)</name>
        <dbReference type="ChEBI" id="CHEBI:18420"/>
    </cofactor>
</comment>
<dbReference type="InterPro" id="IPR044814">
    <property type="entry name" value="Terpene_cyclase_plant_C1"/>
</dbReference>
<dbReference type="PANTHER" id="PTHR31225:SF205">
    <property type="entry name" value="(-)-GERMACRENE D SYNTHASE-LIKE"/>
    <property type="match status" value="1"/>
</dbReference>
<evidence type="ECO:0000256" key="2">
    <source>
        <dbReference type="ARBA" id="ARBA00022723"/>
    </source>
</evidence>
<reference evidence="7" key="1">
    <citation type="submission" date="2021-02" db="EMBL/GenBank/DDBJ databases">
        <authorList>
            <person name="Yin Q.X."/>
            <person name="Jiang S.L."/>
            <person name="Li D.X."/>
            <person name="Yang R."/>
            <person name="Huang H.L."/>
            <person name="Tang Q."/>
            <person name="Wang Y."/>
            <person name="Chen Z."/>
        </authorList>
    </citation>
    <scope>NUCLEOTIDE SEQUENCE</scope>
</reference>
<keyword evidence="4" id="KW-0456">Lyase</keyword>
<dbReference type="InterPro" id="IPR005630">
    <property type="entry name" value="Terpene_synthase_metal-bd"/>
</dbReference>
<evidence type="ECO:0000256" key="3">
    <source>
        <dbReference type="ARBA" id="ARBA00022842"/>
    </source>
</evidence>
<organism evidence="7">
    <name type="scientific">Juglans sigillata</name>
    <dbReference type="NCBI Taxonomy" id="224355"/>
    <lineage>
        <taxon>Eukaryota</taxon>
        <taxon>Viridiplantae</taxon>
        <taxon>Streptophyta</taxon>
        <taxon>Embryophyta</taxon>
        <taxon>Tracheophyta</taxon>
        <taxon>Spermatophyta</taxon>
        <taxon>Magnoliopsida</taxon>
        <taxon>eudicotyledons</taxon>
        <taxon>Gunneridae</taxon>
        <taxon>Pentapetalae</taxon>
        <taxon>rosids</taxon>
        <taxon>fabids</taxon>
        <taxon>Fagales</taxon>
        <taxon>Juglandaceae</taxon>
        <taxon>Juglans</taxon>
    </lineage>
</organism>
<evidence type="ECO:0000256" key="4">
    <source>
        <dbReference type="ARBA" id="ARBA00023239"/>
    </source>
</evidence>
<dbReference type="Pfam" id="PF01397">
    <property type="entry name" value="Terpene_synth"/>
    <property type="match status" value="1"/>
</dbReference>
<dbReference type="AlphaFoldDB" id="A0A8K1ERK5"/>
<feature type="domain" description="Terpene synthase N-terminal" evidence="5">
    <location>
        <begin position="33"/>
        <end position="219"/>
    </location>
</feature>
<proteinExistence type="evidence at transcript level"/>
<dbReference type="Gene3D" id="1.50.10.130">
    <property type="entry name" value="Terpene synthase, N-terminal domain"/>
    <property type="match status" value="1"/>
</dbReference>
<dbReference type="EMBL" id="MW592944">
    <property type="protein sequence ID" value="QWQ79577.1"/>
    <property type="molecule type" value="mRNA"/>
</dbReference>
<dbReference type="SFLD" id="SFLDG01019">
    <property type="entry name" value="Terpene_Cyclase_Like_1_C_Termi"/>
    <property type="match status" value="1"/>
</dbReference>
<dbReference type="InterPro" id="IPR001906">
    <property type="entry name" value="Terpene_synth_N"/>
</dbReference>